<dbReference type="RefSeq" id="WP_156005372.1">
    <property type="nucleotide sequence ID" value="NZ_CP046276.1"/>
</dbReference>
<dbReference type="GO" id="GO:0016020">
    <property type="term" value="C:membrane"/>
    <property type="evidence" value="ECO:0007669"/>
    <property type="project" value="InterPro"/>
</dbReference>
<gene>
    <name evidence="1" type="ORF">STABA_v1c00590</name>
</gene>
<evidence type="ECO:0000313" key="2">
    <source>
        <dbReference type="Proteomes" id="UP000424468"/>
    </source>
</evidence>
<evidence type="ECO:0000313" key="1">
    <source>
        <dbReference type="EMBL" id="QGS51426.1"/>
    </source>
</evidence>
<dbReference type="InterPro" id="IPR007880">
    <property type="entry name" value="Spiralin"/>
</dbReference>
<protein>
    <submittedName>
        <fullName evidence="1">Uncharacterized protein</fullName>
    </submittedName>
</protein>
<keyword evidence="2" id="KW-1185">Reference proteome</keyword>
<dbReference type="Proteomes" id="UP000424468">
    <property type="component" value="Chromosome"/>
</dbReference>
<proteinExistence type="predicted"/>
<dbReference type="EMBL" id="CP046276">
    <property type="protein sequence ID" value="QGS51426.1"/>
    <property type="molecule type" value="Genomic_DNA"/>
</dbReference>
<dbReference type="AlphaFoldDB" id="A0A6I6C6K4"/>
<sequence>MQVDHDFIVGDKDFLPSTYSDDGFLKVTSTKNSAYLLPNKSVVFILKLKKGDLSTLKDEDLIINPNGNDEQSVKTAITKKLKEDFNNNISEDDLDFSNFNQATIFNKKVQWQQKLKKQVNT</sequence>
<organism evidence="1 2">
    <name type="scientific">Spiroplasma tabanidicola</name>
    <dbReference type="NCBI Taxonomy" id="324079"/>
    <lineage>
        <taxon>Bacteria</taxon>
        <taxon>Bacillati</taxon>
        <taxon>Mycoplasmatota</taxon>
        <taxon>Mollicutes</taxon>
        <taxon>Entomoplasmatales</taxon>
        <taxon>Spiroplasmataceae</taxon>
        <taxon>Spiroplasma</taxon>
    </lineage>
</organism>
<reference evidence="1 2" key="1">
    <citation type="submission" date="2019-11" db="EMBL/GenBank/DDBJ databases">
        <title>Complete genome sequence of Spiroplasma tabanidicola TAUS-1 (DSM 22603).</title>
        <authorList>
            <person name="Huang C.-T."/>
            <person name="Lin Y.-C."/>
            <person name="Kuo C.-H."/>
        </authorList>
    </citation>
    <scope>NUCLEOTIDE SEQUENCE [LARGE SCALE GENOMIC DNA]</scope>
    <source>
        <strain evidence="1 2">TAUS-1</strain>
    </source>
</reference>
<dbReference type="Pfam" id="PF05215">
    <property type="entry name" value="Spiralin"/>
    <property type="match status" value="1"/>
</dbReference>
<dbReference type="KEGG" id="stab:STABA_v1c00590"/>
<accession>A0A6I6C6K4</accession>
<name>A0A6I6C6K4_9MOLU</name>